<evidence type="ECO:0000256" key="8">
    <source>
        <dbReference type="SAM" id="Phobius"/>
    </source>
</evidence>
<keyword evidence="4" id="KW-1015">Disulfide bond</keyword>
<dbReference type="PANTHER" id="PTHR11640">
    <property type="entry name" value="NEPHRIN"/>
    <property type="match status" value="1"/>
</dbReference>
<feature type="domain" description="Ig-like" evidence="9">
    <location>
        <begin position="420"/>
        <end position="516"/>
    </location>
</feature>
<dbReference type="InterPro" id="IPR013162">
    <property type="entry name" value="CD80_C2-set"/>
</dbReference>
<feature type="region of interest" description="Disordered" evidence="7">
    <location>
        <begin position="559"/>
        <end position="591"/>
    </location>
</feature>
<organism evidence="10 11">
    <name type="scientific">Cnephaeus nilssonii</name>
    <name type="common">Northern bat</name>
    <name type="synonym">Eptesicus nilssonii</name>
    <dbReference type="NCBI Taxonomy" id="3371016"/>
    <lineage>
        <taxon>Eukaryota</taxon>
        <taxon>Metazoa</taxon>
        <taxon>Chordata</taxon>
        <taxon>Craniata</taxon>
        <taxon>Vertebrata</taxon>
        <taxon>Euteleostomi</taxon>
        <taxon>Mammalia</taxon>
        <taxon>Eutheria</taxon>
        <taxon>Laurasiatheria</taxon>
        <taxon>Chiroptera</taxon>
        <taxon>Yangochiroptera</taxon>
        <taxon>Vespertilionidae</taxon>
        <taxon>Cnephaeus</taxon>
    </lineage>
</organism>
<evidence type="ECO:0000256" key="5">
    <source>
        <dbReference type="ARBA" id="ARBA00023180"/>
    </source>
</evidence>
<dbReference type="FunFam" id="2.60.40.10:FF:000103">
    <property type="entry name" value="Kirre like nephrin family adhesion molecule 3"/>
    <property type="match status" value="1"/>
</dbReference>
<dbReference type="GO" id="GO:0005886">
    <property type="term" value="C:plasma membrane"/>
    <property type="evidence" value="ECO:0007669"/>
    <property type="project" value="TreeGrafter"/>
</dbReference>
<keyword evidence="8" id="KW-0812">Transmembrane</keyword>
<feature type="domain" description="Ig-like" evidence="9">
    <location>
        <begin position="250"/>
        <end position="326"/>
    </location>
</feature>
<dbReference type="CDD" id="cd05759">
    <property type="entry name" value="IgI_2_KIRREL3-like"/>
    <property type="match status" value="1"/>
</dbReference>
<keyword evidence="3 8" id="KW-0472">Membrane</keyword>
<dbReference type="GO" id="GO:0098609">
    <property type="term" value="P:cell-cell adhesion"/>
    <property type="evidence" value="ECO:0007669"/>
    <property type="project" value="TreeGrafter"/>
</dbReference>
<dbReference type="Proteomes" id="UP001177744">
    <property type="component" value="Unassembled WGS sequence"/>
</dbReference>
<dbReference type="SMART" id="SM00409">
    <property type="entry name" value="IG"/>
    <property type="match status" value="5"/>
</dbReference>
<feature type="transmembrane region" description="Helical" evidence="8">
    <location>
        <begin position="523"/>
        <end position="549"/>
    </location>
</feature>
<dbReference type="Gene3D" id="2.60.40.10">
    <property type="entry name" value="Immunoglobulins"/>
    <property type="match status" value="5"/>
</dbReference>
<protein>
    <recommendedName>
        <fullName evidence="9">Ig-like domain-containing protein</fullName>
    </recommendedName>
</protein>
<dbReference type="InterPro" id="IPR007110">
    <property type="entry name" value="Ig-like_dom"/>
</dbReference>
<dbReference type="PROSITE" id="PS50835">
    <property type="entry name" value="IG_LIKE"/>
    <property type="match status" value="5"/>
</dbReference>
<dbReference type="SUPFAM" id="SSF48726">
    <property type="entry name" value="Immunoglobulin"/>
    <property type="match status" value="5"/>
</dbReference>
<feature type="domain" description="Ig-like" evidence="9">
    <location>
        <begin position="147"/>
        <end position="243"/>
    </location>
</feature>
<feature type="domain" description="Ig-like" evidence="9">
    <location>
        <begin position="336"/>
        <end position="401"/>
    </location>
</feature>
<keyword evidence="11" id="KW-1185">Reference proteome</keyword>
<dbReference type="CDD" id="cd05898">
    <property type="entry name" value="IgI_5_KIRREL3"/>
    <property type="match status" value="1"/>
</dbReference>
<dbReference type="InterPro" id="IPR051275">
    <property type="entry name" value="Cell_adhesion_signaling"/>
</dbReference>
<dbReference type="AlphaFoldDB" id="A0AA40HDV1"/>
<gene>
    <name evidence="10" type="ORF">QTO34_011643</name>
</gene>
<dbReference type="FunFam" id="2.60.40.10:FF:000094">
    <property type="entry name" value="Kirre like nephrin family adhesion molecule 3"/>
    <property type="match status" value="1"/>
</dbReference>
<keyword evidence="5" id="KW-0325">Glycoprotein</keyword>
<comment type="similarity">
    <text evidence="2">Belongs to the immunoglobulin superfamily.</text>
</comment>
<evidence type="ECO:0000256" key="6">
    <source>
        <dbReference type="ARBA" id="ARBA00023319"/>
    </source>
</evidence>
<evidence type="ECO:0000256" key="1">
    <source>
        <dbReference type="ARBA" id="ARBA00004479"/>
    </source>
</evidence>
<dbReference type="EMBL" id="JAULJE010000022">
    <property type="protein sequence ID" value="KAK1329456.1"/>
    <property type="molecule type" value="Genomic_DNA"/>
</dbReference>
<dbReference type="GO" id="GO:0005911">
    <property type="term" value="C:cell-cell junction"/>
    <property type="evidence" value="ECO:0007669"/>
    <property type="project" value="TreeGrafter"/>
</dbReference>
<proteinExistence type="inferred from homology"/>
<evidence type="ECO:0000256" key="3">
    <source>
        <dbReference type="ARBA" id="ARBA00023136"/>
    </source>
</evidence>
<accession>A0AA40HDV1</accession>
<evidence type="ECO:0000256" key="2">
    <source>
        <dbReference type="ARBA" id="ARBA00008637"/>
    </source>
</evidence>
<keyword evidence="8" id="KW-1133">Transmembrane helix</keyword>
<dbReference type="Pfam" id="PF13927">
    <property type="entry name" value="Ig_3"/>
    <property type="match status" value="1"/>
</dbReference>
<dbReference type="InterPro" id="IPR013783">
    <property type="entry name" value="Ig-like_fold"/>
</dbReference>
<evidence type="ECO:0000313" key="11">
    <source>
        <dbReference type="Proteomes" id="UP001177744"/>
    </source>
</evidence>
<dbReference type="SMART" id="SM00408">
    <property type="entry name" value="IGc2"/>
    <property type="match status" value="2"/>
</dbReference>
<feature type="region of interest" description="Disordered" evidence="7">
    <location>
        <begin position="740"/>
        <end position="759"/>
    </location>
</feature>
<dbReference type="InterPro" id="IPR036179">
    <property type="entry name" value="Ig-like_dom_sf"/>
</dbReference>
<dbReference type="FunFam" id="2.60.40.10:FF:000170">
    <property type="entry name" value="Kirre like nephrin family adhesion molecule 3"/>
    <property type="match status" value="1"/>
</dbReference>
<dbReference type="PANTHER" id="PTHR11640:SF14">
    <property type="entry name" value="KIN OF IRRE-LIKE PROTEIN 1"/>
    <property type="match status" value="1"/>
</dbReference>
<comment type="subcellular location">
    <subcellularLocation>
        <location evidence="1">Membrane</location>
        <topology evidence="1">Single-pass type I membrane protein</topology>
    </subcellularLocation>
</comment>
<dbReference type="FunFam" id="2.60.40.10:FF:000232">
    <property type="entry name" value="Kirre like nephrin family adhesion molecule 1"/>
    <property type="match status" value="1"/>
</dbReference>
<evidence type="ECO:0000313" key="10">
    <source>
        <dbReference type="EMBL" id="KAK1329456.1"/>
    </source>
</evidence>
<dbReference type="InterPro" id="IPR003599">
    <property type="entry name" value="Ig_sub"/>
</dbReference>
<dbReference type="GO" id="GO:0050839">
    <property type="term" value="F:cell adhesion molecule binding"/>
    <property type="evidence" value="ECO:0007669"/>
    <property type="project" value="TreeGrafter"/>
</dbReference>
<sequence>MAASGWRPSRHASPYPAPPLALPGTQTRFSQEPADQTVVAGQRAVLPCVLLNYSGIVQWTKDGLALGMGQGLKASLWEVMTSLVSTSGASSLSTEPGPVRVVGSADAGQYNLEITDAELSDDASYECQATEAALRSRRAKLTVLIPPEDTRIDGGPVLLLQAGIPHNLTCRAFNAKPAATITWFRDGAQQEGAVASTELLKDGKRETTVSQLLINPTDLDIGRVFTCRSMNEAIPSGKETSIELDVHHPPTVTLSIEPQTVQEGERVVFTCQATANPEILGYRWAKGGFSIEDAHESRYETNVDYSFFTEPVSCEVYNKVGSTNVSTLVKSTVIAPRIVVDPKPTTTDIGSDVTLTCVWVGNPPLTLTWTKKDSNMVLSNSNQLLLKSVTQADAGTYTCRAIVPRIGVAEREVPLYVNGPPIISSEAVQYAVRGDGGKVECFIGSTPPPDRIAWAWKENFLEVGTLERYTVERTNSGSGVLSTLTINNVMEADFQTHYNCTAWNSFGPGTAIIQLEEREVLPVGIIAGATIGAGILLTFSFIALVFFLYRRRKGSEYGPWARPSPRPGLQPRGLARGAGCGGALPSQGGSEVSPARLAASVQAVSPVPGRKDVTLRKLDIKVETVNREPLTMHSDREDDTASVSTATRVMKAIYSSFKDDVDLKQDLRCDTIDTREEYEMKDPTNGYYNVRAHEDRPSSRAVLYADYRAPGPARFDGRPSSRLSHSSGYAQLNTYSRAPAADYPEPAAPGPATPAGADTASQLSYDNYEKFSSHPFPGATGYPTYRLGYPQAPPSGLERTPFEAYDPIGKYATATRFSYTSQHSDYGQRFQQRMQTHV</sequence>
<comment type="caution">
    <text evidence="10">The sequence shown here is derived from an EMBL/GenBank/DDBJ whole genome shotgun (WGS) entry which is preliminary data.</text>
</comment>
<evidence type="ECO:0000256" key="7">
    <source>
        <dbReference type="SAM" id="MobiDB-lite"/>
    </source>
</evidence>
<dbReference type="InterPro" id="IPR003598">
    <property type="entry name" value="Ig_sub2"/>
</dbReference>
<dbReference type="CDD" id="cd00096">
    <property type="entry name" value="Ig"/>
    <property type="match status" value="1"/>
</dbReference>
<feature type="region of interest" description="Disordered" evidence="7">
    <location>
        <begin position="1"/>
        <end position="24"/>
    </location>
</feature>
<keyword evidence="6" id="KW-0393">Immunoglobulin domain</keyword>
<dbReference type="Pfam" id="PF08205">
    <property type="entry name" value="C2-set_2"/>
    <property type="match status" value="1"/>
</dbReference>
<feature type="domain" description="Ig-like" evidence="9">
    <location>
        <begin position="23"/>
        <end position="142"/>
    </location>
</feature>
<evidence type="ECO:0000256" key="4">
    <source>
        <dbReference type="ARBA" id="ARBA00023157"/>
    </source>
</evidence>
<reference evidence="10" key="1">
    <citation type="submission" date="2023-06" db="EMBL/GenBank/DDBJ databases">
        <title>Reference genome for the Northern bat (Eptesicus nilssonii), a most northern bat species.</title>
        <authorList>
            <person name="Laine V.N."/>
            <person name="Pulliainen A.T."/>
            <person name="Lilley T.M."/>
        </authorList>
    </citation>
    <scope>NUCLEOTIDE SEQUENCE</scope>
    <source>
        <strain evidence="10">BLF_Eptnil</strain>
        <tissue evidence="10">Kidney</tissue>
    </source>
</reference>
<evidence type="ECO:0000259" key="9">
    <source>
        <dbReference type="PROSITE" id="PS50835"/>
    </source>
</evidence>
<name>A0AA40HDV1_CNENI</name>